<dbReference type="PANTHER" id="PTHR30290:SF38">
    <property type="entry name" value="D,D-DIPEPTIDE-BINDING PERIPLASMIC PROTEIN DDPA-RELATED"/>
    <property type="match status" value="1"/>
</dbReference>
<organism evidence="6">
    <name type="scientific">hydrothermal vent metagenome</name>
    <dbReference type="NCBI Taxonomy" id="652676"/>
    <lineage>
        <taxon>unclassified sequences</taxon>
        <taxon>metagenomes</taxon>
        <taxon>ecological metagenomes</taxon>
    </lineage>
</organism>
<comment type="similarity">
    <text evidence="1">Belongs to the bacterial solute-binding protein 5 family.</text>
</comment>
<accession>A0A3B1C442</accession>
<dbReference type="SUPFAM" id="SSF53850">
    <property type="entry name" value="Periplasmic binding protein-like II"/>
    <property type="match status" value="1"/>
</dbReference>
<evidence type="ECO:0000256" key="1">
    <source>
        <dbReference type="ARBA" id="ARBA00005695"/>
    </source>
</evidence>
<dbReference type="FunFam" id="3.10.105.10:FF:000006">
    <property type="entry name" value="Peptide ABC transporter substrate-binding protein"/>
    <property type="match status" value="1"/>
</dbReference>
<dbReference type="Gene3D" id="3.90.76.10">
    <property type="entry name" value="Dipeptide-binding Protein, Domain 1"/>
    <property type="match status" value="1"/>
</dbReference>
<keyword evidence="2" id="KW-0813">Transport</keyword>
<dbReference type="Gene3D" id="3.10.105.10">
    <property type="entry name" value="Dipeptide-binding Protein, Domain 3"/>
    <property type="match status" value="1"/>
</dbReference>
<dbReference type="InterPro" id="IPR000914">
    <property type="entry name" value="SBP_5_dom"/>
</dbReference>
<dbReference type="InterPro" id="IPR039424">
    <property type="entry name" value="SBP_5"/>
</dbReference>
<dbReference type="InterPro" id="IPR030678">
    <property type="entry name" value="Peptide/Ni-bd"/>
</dbReference>
<protein>
    <submittedName>
        <fullName evidence="6">Oligopeptide ABC transporter, periplasmic oligopeptide-binding protein OppA (TC 3.A.1.5.1)</fullName>
    </submittedName>
</protein>
<dbReference type="CDD" id="cd08514">
    <property type="entry name" value="PBP2_AppA_like"/>
    <property type="match status" value="1"/>
</dbReference>
<feature type="domain" description="Solute-binding protein family 5" evidence="5">
    <location>
        <begin position="96"/>
        <end position="467"/>
    </location>
</feature>
<dbReference type="EMBL" id="UOGE01000026">
    <property type="protein sequence ID" value="VAX17640.1"/>
    <property type="molecule type" value="Genomic_DNA"/>
</dbReference>
<dbReference type="GO" id="GO:0015833">
    <property type="term" value="P:peptide transport"/>
    <property type="evidence" value="ECO:0007669"/>
    <property type="project" value="TreeGrafter"/>
</dbReference>
<evidence type="ECO:0000256" key="2">
    <source>
        <dbReference type="ARBA" id="ARBA00022448"/>
    </source>
</evidence>
<reference evidence="6" key="1">
    <citation type="submission" date="2018-06" db="EMBL/GenBank/DDBJ databases">
        <authorList>
            <person name="Zhirakovskaya E."/>
        </authorList>
    </citation>
    <scope>NUCLEOTIDE SEQUENCE</scope>
</reference>
<dbReference type="Gene3D" id="3.40.190.10">
    <property type="entry name" value="Periplasmic binding protein-like II"/>
    <property type="match status" value="1"/>
</dbReference>
<dbReference type="AlphaFoldDB" id="A0A3B1C442"/>
<proteinExistence type="inferred from homology"/>
<name>A0A3B1C442_9ZZZZ</name>
<evidence type="ECO:0000313" key="6">
    <source>
        <dbReference type="EMBL" id="VAX17640.1"/>
    </source>
</evidence>
<gene>
    <name evidence="6" type="ORF">MNBD_NITROSPINAE02-1618</name>
</gene>
<sequence length="560" mass="63328">MIVRLAAIFIFAAAMLIGCSESGKNSATEAAPAAKKEAGEITQSEPTPDDFGDVFIDGSIGDASNLIPFLAGDASSSSIVSMVFAGLLKTDKDRNLIPDLARSWDISEDQLTITFHLRNDVKWHDGTPWTANDLKFQYEMMVNPDVPSAYKETFFMIAKAEVPDDYTFRVTFKEPFAPALARLSGMGGLPRHLLKDTKPVDLIKSPLARKPVGNGAWRFAQWKSQTHILVKSNEDHYDGRPLVSQAMTRIIPDPATQFLELKSGGIDSMSLEPLQYLKQTNTKFFKANYAKYKFLGNGYTYLGYNLKRPIFQDKRVRQALTYAIDKNEIIEGVLMGLGQPSTGPFKPGTWAYKNDVKRYDYNPAKARELLAEVGWKDSDGDGILDKEGKPFEFEIITNHGNALRKKTGEIIQQRLGKVGIKVKLRVVEWSSFINNFINKRNFDACILGWSLGLDPDQYIIWHSSKTGEHEFNFISYKNLEADDILDKARKTFDVEKRKQYYFRFQDILAEDQPYTFLYVAQALPIVAKRFRGIVPGAAGISYNFDKWWVQKSEHKRAITP</sequence>
<dbReference type="PROSITE" id="PS51257">
    <property type="entry name" value="PROKAR_LIPOPROTEIN"/>
    <property type="match status" value="1"/>
</dbReference>
<dbReference type="GO" id="GO:1904680">
    <property type="term" value="F:peptide transmembrane transporter activity"/>
    <property type="evidence" value="ECO:0007669"/>
    <property type="project" value="TreeGrafter"/>
</dbReference>
<dbReference type="GO" id="GO:0043190">
    <property type="term" value="C:ATP-binding cassette (ABC) transporter complex"/>
    <property type="evidence" value="ECO:0007669"/>
    <property type="project" value="InterPro"/>
</dbReference>
<evidence type="ECO:0000256" key="3">
    <source>
        <dbReference type="ARBA" id="ARBA00022729"/>
    </source>
</evidence>
<feature type="region of interest" description="Disordered" evidence="4">
    <location>
        <begin position="28"/>
        <end position="49"/>
    </location>
</feature>
<keyword evidence="3" id="KW-0732">Signal</keyword>
<evidence type="ECO:0000259" key="5">
    <source>
        <dbReference type="Pfam" id="PF00496"/>
    </source>
</evidence>
<dbReference type="GO" id="GO:0042597">
    <property type="term" value="C:periplasmic space"/>
    <property type="evidence" value="ECO:0007669"/>
    <property type="project" value="UniProtKB-ARBA"/>
</dbReference>
<dbReference type="PANTHER" id="PTHR30290">
    <property type="entry name" value="PERIPLASMIC BINDING COMPONENT OF ABC TRANSPORTER"/>
    <property type="match status" value="1"/>
</dbReference>
<evidence type="ECO:0000256" key="4">
    <source>
        <dbReference type="SAM" id="MobiDB-lite"/>
    </source>
</evidence>
<dbReference type="PIRSF" id="PIRSF002741">
    <property type="entry name" value="MppA"/>
    <property type="match status" value="1"/>
</dbReference>
<dbReference type="Pfam" id="PF00496">
    <property type="entry name" value="SBP_bac_5"/>
    <property type="match status" value="1"/>
</dbReference>